<evidence type="ECO:0000259" key="8">
    <source>
        <dbReference type="PROSITE" id="PS50885"/>
    </source>
</evidence>
<dbReference type="Proteomes" id="UP001057498">
    <property type="component" value="Chromosome"/>
</dbReference>
<dbReference type="Gene3D" id="1.10.287.950">
    <property type="entry name" value="Methyl-accepting chemotaxis protein"/>
    <property type="match status" value="1"/>
</dbReference>
<evidence type="ECO:0000256" key="4">
    <source>
        <dbReference type="SAM" id="Coils"/>
    </source>
</evidence>
<dbReference type="InterPro" id="IPR024478">
    <property type="entry name" value="HlyB_4HB_MCP"/>
</dbReference>
<dbReference type="InterPro" id="IPR003660">
    <property type="entry name" value="HAMP_dom"/>
</dbReference>
<dbReference type="InterPro" id="IPR004089">
    <property type="entry name" value="MCPsignal_dom"/>
</dbReference>
<feature type="transmembrane region" description="Helical" evidence="6">
    <location>
        <begin position="14"/>
        <end position="34"/>
    </location>
</feature>
<evidence type="ECO:0000256" key="6">
    <source>
        <dbReference type="SAM" id="Phobius"/>
    </source>
</evidence>
<comment type="similarity">
    <text evidence="2">Belongs to the methyl-accepting chemotaxis (MCP) protein family.</text>
</comment>
<name>A0ABN6PMG3_9BURK</name>
<dbReference type="SUPFAM" id="SSF58104">
    <property type="entry name" value="Methyl-accepting chemotaxis protein (MCP) signaling domain"/>
    <property type="match status" value="1"/>
</dbReference>
<keyword evidence="6" id="KW-0812">Transmembrane</keyword>
<evidence type="ECO:0000256" key="1">
    <source>
        <dbReference type="ARBA" id="ARBA00022481"/>
    </source>
</evidence>
<dbReference type="PROSITE" id="PS50111">
    <property type="entry name" value="CHEMOTAXIS_TRANSDUC_2"/>
    <property type="match status" value="1"/>
</dbReference>
<evidence type="ECO:0000256" key="5">
    <source>
        <dbReference type="SAM" id="MobiDB-lite"/>
    </source>
</evidence>
<gene>
    <name evidence="9" type="ORF">CATMQ487_22180</name>
</gene>
<keyword evidence="10" id="KW-1185">Reference proteome</keyword>
<feature type="coiled-coil region" evidence="4">
    <location>
        <begin position="290"/>
        <end position="317"/>
    </location>
</feature>
<dbReference type="PROSITE" id="PS50885">
    <property type="entry name" value="HAMP"/>
    <property type="match status" value="1"/>
</dbReference>
<dbReference type="Pfam" id="PF00015">
    <property type="entry name" value="MCPsignal"/>
    <property type="match status" value="1"/>
</dbReference>
<keyword evidence="6" id="KW-0472">Membrane</keyword>
<reference evidence="9" key="1">
    <citation type="submission" date="2022-04" db="EMBL/GenBank/DDBJ databases">
        <title>Whole genome sequence of Sphaerotilus sp. FB-5.</title>
        <authorList>
            <person name="Takeda M."/>
            <person name="Narihara S."/>
            <person name="Akimoto M."/>
            <person name="Akimoto R."/>
            <person name="Nishiyashiki S."/>
            <person name="Murakami T."/>
        </authorList>
    </citation>
    <scope>NUCLEOTIDE SEQUENCE</scope>
    <source>
        <strain evidence="9">FB-5</strain>
    </source>
</reference>
<dbReference type="InterPro" id="IPR004090">
    <property type="entry name" value="Chemotax_Me-accpt_rcpt"/>
</dbReference>
<evidence type="ECO:0000313" key="10">
    <source>
        <dbReference type="Proteomes" id="UP001057498"/>
    </source>
</evidence>
<dbReference type="Pfam" id="PF12729">
    <property type="entry name" value="4HB_MCP_1"/>
    <property type="match status" value="1"/>
</dbReference>
<evidence type="ECO:0000313" key="9">
    <source>
        <dbReference type="EMBL" id="BDI05248.1"/>
    </source>
</evidence>
<dbReference type="SMART" id="SM00304">
    <property type="entry name" value="HAMP"/>
    <property type="match status" value="1"/>
</dbReference>
<dbReference type="InterPro" id="IPR047347">
    <property type="entry name" value="YvaQ-like_sensor"/>
</dbReference>
<dbReference type="InterPro" id="IPR051310">
    <property type="entry name" value="MCP_chemotaxis"/>
</dbReference>
<organism evidence="9 10">
    <name type="scientific">Sphaerotilus microaerophilus</name>
    <dbReference type="NCBI Taxonomy" id="2914710"/>
    <lineage>
        <taxon>Bacteria</taxon>
        <taxon>Pseudomonadati</taxon>
        <taxon>Pseudomonadota</taxon>
        <taxon>Betaproteobacteria</taxon>
        <taxon>Burkholderiales</taxon>
        <taxon>Sphaerotilaceae</taxon>
        <taxon>Sphaerotilus</taxon>
    </lineage>
</organism>
<protein>
    <submittedName>
        <fullName evidence="9">Methyl-accepting chemotaxis protein</fullName>
    </submittedName>
</protein>
<accession>A0ABN6PMG3</accession>
<keyword evidence="6" id="KW-1133">Transmembrane helix</keyword>
<feature type="coiled-coil region" evidence="4">
    <location>
        <begin position="76"/>
        <end position="103"/>
    </location>
</feature>
<dbReference type="CDD" id="cd06225">
    <property type="entry name" value="HAMP"/>
    <property type="match status" value="1"/>
</dbReference>
<keyword evidence="4" id="KW-0175">Coiled coil</keyword>
<dbReference type="PRINTS" id="PR00260">
    <property type="entry name" value="CHEMTRNSDUCR"/>
</dbReference>
<dbReference type="PANTHER" id="PTHR43531:SF14">
    <property type="entry name" value="METHYL-ACCEPTING CHEMOTAXIS PROTEIN I-RELATED"/>
    <property type="match status" value="1"/>
</dbReference>
<dbReference type="PANTHER" id="PTHR43531">
    <property type="entry name" value="PROTEIN ICFG"/>
    <property type="match status" value="1"/>
</dbReference>
<feature type="domain" description="Methyl-accepting transducer" evidence="7">
    <location>
        <begin position="271"/>
        <end position="500"/>
    </location>
</feature>
<dbReference type="RefSeq" id="WP_310742597.1">
    <property type="nucleotide sequence ID" value="NZ_AP025730.1"/>
</dbReference>
<keyword evidence="1" id="KW-0488">Methylation</keyword>
<evidence type="ECO:0000256" key="2">
    <source>
        <dbReference type="ARBA" id="ARBA00029447"/>
    </source>
</evidence>
<dbReference type="EMBL" id="AP025730">
    <property type="protein sequence ID" value="BDI05248.1"/>
    <property type="molecule type" value="Genomic_DNA"/>
</dbReference>
<feature type="compositionally biased region" description="Low complexity" evidence="5">
    <location>
        <begin position="528"/>
        <end position="569"/>
    </location>
</feature>
<dbReference type="CDD" id="cd19411">
    <property type="entry name" value="MCP2201-like_sensor"/>
    <property type="match status" value="1"/>
</dbReference>
<evidence type="ECO:0000256" key="3">
    <source>
        <dbReference type="PROSITE-ProRule" id="PRU00284"/>
    </source>
</evidence>
<dbReference type="CDD" id="cd11386">
    <property type="entry name" value="MCP_signal"/>
    <property type="match status" value="1"/>
</dbReference>
<proteinExistence type="inferred from homology"/>
<feature type="transmembrane region" description="Helical" evidence="6">
    <location>
        <begin position="192"/>
        <end position="210"/>
    </location>
</feature>
<dbReference type="SMART" id="SM00283">
    <property type="entry name" value="MA"/>
    <property type="match status" value="1"/>
</dbReference>
<feature type="domain" description="HAMP" evidence="8">
    <location>
        <begin position="214"/>
        <end position="266"/>
    </location>
</feature>
<dbReference type="Gene3D" id="6.10.340.10">
    <property type="match status" value="1"/>
</dbReference>
<feature type="region of interest" description="Disordered" evidence="5">
    <location>
        <begin position="521"/>
        <end position="586"/>
    </location>
</feature>
<sequence length="586" mass="61388">MLQWFTHLRLATKLVVSFCAVLALSLLIGGFSILRLQTIERDLHEITDNWLPSVQLVKEMDAQIAAFRIAELQHVLSKDEASMAQREAEMKQLTDDLAKLEAAYVPLIASPEEQQLWNTNKQAWQGFLAEHGKLLDLSRANRTEEAHALLNGASQKLYANAEDALAQLVKLNEKGAKTSSATAEATVDSARVAIIAALALTIVIGLLLAWRISASLARPIHEAMRFADKVASGDLTTRVEVRSRDEVGQLLESLQGMNDNLARIVTQVRGASDSIATGSSQIASGNADLSQRTEEQAANLEETAASMEQLSATVRNNADTARMAAQLAASAATAATRGGNVVGQVVDTMDAISNSSRRVVDIIGTIDGIAFQTNILALNAAVEAARAGEQGRGFAVVAGEVRTLAQRSADAAKEIKSLISASVEKVEAGAHLVTEAGSAMNDIVAQVKRVNDLIGEISSATQEQTSGIGQVSDAVAQLDQVTQQNAALVEESAAAATSLNHQAQSLVQAVGSFRIHAGAATTQAGHRSAPSLPPARVAAAPRPVATTSPSTPSSTPAAASAPAPARATPAPSPAPVAAGNDDWETF</sequence>
<dbReference type="Pfam" id="PF00672">
    <property type="entry name" value="HAMP"/>
    <property type="match status" value="1"/>
</dbReference>
<evidence type="ECO:0000259" key="7">
    <source>
        <dbReference type="PROSITE" id="PS50111"/>
    </source>
</evidence>
<keyword evidence="3" id="KW-0807">Transducer</keyword>